<dbReference type="RefSeq" id="WP_025294957.1">
    <property type="nucleotide sequence ID" value="NZ_CP006644.1"/>
</dbReference>
<dbReference type="STRING" id="1123269.NX02_26315"/>
<evidence type="ECO:0000313" key="12">
    <source>
        <dbReference type="EMBL" id="AHE56857.1"/>
    </source>
</evidence>
<dbReference type="KEGG" id="ssan:NX02_26315"/>
<evidence type="ECO:0000256" key="6">
    <source>
        <dbReference type="ARBA" id="ARBA00022827"/>
    </source>
</evidence>
<evidence type="ECO:0000256" key="5">
    <source>
        <dbReference type="ARBA" id="ARBA00022723"/>
    </source>
</evidence>
<dbReference type="Gene3D" id="3.10.520.10">
    <property type="entry name" value="ApbE-like domains"/>
    <property type="match status" value="1"/>
</dbReference>
<accession>W0AJV8</accession>
<evidence type="ECO:0000256" key="1">
    <source>
        <dbReference type="ARBA" id="ARBA00011955"/>
    </source>
</evidence>
<protein>
    <recommendedName>
        <fullName evidence="2 10">FAD:protein FMN transferase</fullName>
        <ecNumber evidence="1 10">2.7.1.180</ecNumber>
    </recommendedName>
    <alternativeName>
        <fullName evidence="8 10">Flavin transferase</fullName>
    </alternativeName>
</protein>
<evidence type="ECO:0000256" key="4">
    <source>
        <dbReference type="ARBA" id="ARBA00022679"/>
    </source>
</evidence>
<dbReference type="PATRIC" id="fig|1123269.5.peg.5159"/>
<proteinExistence type="inferred from homology"/>
<dbReference type="PIRSF" id="PIRSF006268">
    <property type="entry name" value="ApbE"/>
    <property type="match status" value="1"/>
</dbReference>
<keyword evidence="13" id="KW-1185">Reference proteome</keyword>
<comment type="similarity">
    <text evidence="10">Belongs to the ApbE family.</text>
</comment>
<keyword evidence="6 10" id="KW-0274">FAD</keyword>
<dbReference type="EC" id="2.7.1.180" evidence="1 10"/>
<evidence type="ECO:0000256" key="9">
    <source>
        <dbReference type="ARBA" id="ARBA00048540"/>
    </source>
</evidence>
<dbReference type="InterPro" id="IPR003374">
    <property type="entry name" value="ApbE-like_sf"/>
</dbReference>
<dbReference type="HOGENOM" id="CLU_044403_0_2_5"/>
<evidence type="ECO:0000256" key="7">
    <source>
        <dbReference type="ARBA" id="ARBA00022842"/>
    </source>
</evidence>
<keyword evidence="7 10" id="KW-0460">Magnesium</keyword>
<dbReference type="Pfam" id="PF02424">
    <property type="entry name" value="ApbE"/>
    <property type="match status" value="1"/>
</dbReference>
<comment type="cofactor">
    <cofactor evidence="11">
        <name>Mg(2+)</name>
        <dbReference type="ChEBI" id="CHEBI:18420"/>
    </cofactor>
    <cofactor evidence="11">
        <name>Mn(2+)</name>
        <dbReference type="ChEBI" id="CHEBI:29035"/>
    </cofactor>
    <text evidence="11">Magnesium. Can also use manganese.</text>
</comment>
<dbReference type="EMBL" id="CP006644">
    <property type="protein sequence ID" value="AHE56857.1"/>
    <property type="molecule type" value="Genomic_DNA"/>
</dbReference>
<comment type="catalytic activity">
    <reaction evidence="9 10">
        <text>L-threonyl-[protein] + FAD = FMN-L-threonyl-[protein] + AMP + H(+)</text>
        <dbReference type="Rhea" id="RHEA:36847"/>
        <dbReference type="Rhea" id="RHEA-COMP:11060"/>
        <dbReference type="Rhea" id="RHEA-COMP:11061"/>
        <dbReference type="ChEBI" id="CHEBI:15378"/>
        <dbReference type="ChEBI" id="CHEBI:30013"/>
        <dbReference type="ChEBI" id="CHEBI:57692"/>
        <dbReference type="ChEBI" id="CHEBI:74257"/>
        <dbReference type="ChEBI" id="CHEBI:456215"/>
        <dbReference type="EC" id="2.7.1.180"/>
    </reaction>
</comment>
<feature type="binding site" evidence="11">
    <location>
        <position position="253"/>
    </location>
    <ligand>
        <name>Mg(2+)</name>
        <dbReference type="ChEBI" id="CHEBI:18420"/>
    </ligand>
</feature>
<dbReference type="eggNOG" id="COG1477">
    <property type="taxonomic scope" value="Bacteria"/>
</dbReference>
<dbReference type="PANTHER" id="PTHR30040">
    <property type="entry name" value="THIAMINE BIOSYNTHESIS LIPOPROTEIN APBE"/>
    <property type="match status" value="1"/>
</dbReference>
<keyword evidence="5 10" id="KW-0479">Metal-binding</keyword>
<evidence type="ECO:0000256" key="10">
    <source>
        <dbReference type="PIRNR" id="PIRNR006268"/>
    </source>
</evidence>
<dbReference type="GO" id="GO:0016740">
    <property type="term" value="F:transferase activity"/>
    <property type="evidence" value="ECO:0007669"/>
    <property type="project" value="UniProtKB-UniRule"/>
</dbReference>
<evidence type="ECO:0000256" key="2">
    <source>
        <dbReference type="ARBA" id="ARBA00016337"/>
    </source>
</evidence>
<keyword evidence="4 10" id="KW-0808">Transferase</keyword>
<feature type="binding site" evidence="11">
    <location>
        <position position="257"/>
    </location>
    <ligand>
        <name>Mg(2+)</name>
        <dbReference type="ChEBI" id="CHEBI:18420"/>
    </ligand>
</feature>
<dbReference type="SUPFAM" id="SSF143631">
    <property type="entry name" value="ApbE-like"/>
    <property type="match status" value="1"/>
</dbReference>
<dbReference type="GO" id="GO:0046872">
    <property type="term" value="F:metal ion binding"/>
    <property type="evidence" value="ECO:0007669"/>
    <property type="project" value="UniProtKB-UniRule"/>
</dbReference>
<dbReference type="InterPro" id="IPR024932">
    <property type="entry name" value="ApbE"/>
</dbReference>
<dbReference type="AlphaFoldDB" id="W0AJV8"/>
<dbReference type="Proteomes" id="UP000018851">
    <property type="component" value="Chromosome"/>
</dbReference>
<reference evidence="12 13" key="1">
    <citation type="submission" date="2013-07" db="EMBL/GenBank/DDBJ databases">
        <title>Completed genome of Sphingomonas sanxanigenens NX02.</title>
        <authorList>
            <person name="Ma T."/>
            <person name="Huang H."/>
            <person name="Wu M."/>
            <person name="Li X."/>
            <person name="Li G."/>
        </authorList>
    </citation>
    <scope>NUCLEOTIDE SEQUENCE [LARGE SCALE GENOMIC DNA]</scope>
    <source>
        <strain evidence="12 13">NX02</strain>
    </source>
</reference>
<evidence type="ECO:0000256" key="8">
    <source>
        <dbReference type="ARBA" id="ARBA00031306"/>
    </source>
</evidence>
<evidence type="ECO:0000256" key="11">
    <source>
        <dbReference type="PIRSR" id="PIRSR006268-2"/>
    </source>
</evidence>
<name>W0AJV8_9SPHN</name>
<sequence>MGTRWSVRAYLENRMDAADVQAAIEATLARIVDELSHWRSDTEINRFNRSAPGTWQALMPALDRVLAAGLEVAHASAGAFDPAIGRLAAAWGFGPEGRHATPPEPRRIAALLAPRGWRAIERRGQFARRTADVTLDFSGIGKGYAVDAVADTLGRIGIGHRLVEIGGELNGAGIRDDGQPWWVDAEPHPDFADATPLRVALHGLSIATSGDYRRWFAHDGQRYAHSIDPRTGMPVANGVASVTVLHPHCIYADAWATALTVLGPAAGMALAEKRGLAVRMLVRQPRPAELISPALAAICG</sequence>
<organism evidence="12 13">
    <name type="scientific">Sphingomonas sanxanigenens DSM 19645 = NX02</name>
    <dbReference type="NCBI Taxonomy" id="1123269"/>
    <lineage>
        <taxon>Bacteria</taxon>
        <taxon>Pseudomonadati</taxon>
        <taxon>Pseudomonadota</taxon>
        <taxon>Alphaproteobacteria</taxon>
        <taxon>Sphingomonadales</taxon>
        <taxon>Sphingomonadaceae</taxon>
        <taxon>Sphingomonas</taxon>
    </lineage>
</organism>
<dbReference type="OrthoDB" id="9778595at2"/>
<gene>
    <name evidence="12" type="ORF">NX02_26315</name>
</gene>
<feature type="binding site" evidence="11">
    <location>
        <position position="139"/>
    </location>
    <ligand>
        <name>Mg(2+)</name>
        <dbReference type="ChEBI" id="CHEBI:18420"/>
    </ligand>
</feature>
<evidence type="ECO:0000256" key="3">
    <source>
        <dbReference type="ARBA" id="ARBA00022630"/>
    </source>
</evidence>
<keyword evidence="3 10" id="KW-0285">Flavoprotein</keyword>
<evidence type="ECO:0000313" key="13">
    <source>
        <dbReference type="Proteomes" id="UP000018851"/>
    </source>
</evidence>
<dbReference type="PANTHER" id="PTHR30040:SF2">
    <property type="entry name" value="FAD:PROTEIN FMN TRANSFERASE"/>
    <property type="match status" value="1"/>
</dbReference>